<keyword evidence="1" id="KW-0812">Transmembrane</keyword>
<organism evidence="2 3">
    <name type="scientific">Lentzea albida</name>
    <dbReference type="NCBI Taxonomy" id="65499"/>
    <lineage>
        <taxon>Bacteria</taxon>
        <taxon>Bacillati</taxon>
        <taxon>Actinomycetota</taxon>
        <taxon>Actinomycetes</taxon>
        <taxon>Pseudonocardiales</taxon>
        <taxon>Pseudonocardiaceae</taxon>
        <taxon>Lentzea</taxon>
    </lineage>
</organism>
<dbReference type="RefSeq" id="WP_089925878.1">
    <property type="nucleotide sequence ID" value="NZ_FOFV01000024.1"/>
</dbReference>
<dbReference type="AlphaFoldDB" id="A0A1H9WRT8"/>
<keyword evidence="1" id="KW-1133">Transmembrane helix</keyword>
<evidence type="ECO:0000313" key="2">
    <source>
        <dbReference type="EMBL" id="SES36650.1"/>
    </source>
</evidence>
<dbReference type="STRING" id="65499.SAMN04488000_12449"/>
<keyword evidence="3" id="KW-1185">Reference proteome</keyword>
<feature type="transmembrane region" description="Helical" evidence="1">
    <location>
        <begin position="85"/>
        <end position="101"/>
    </location>
</feature>
<feature type="transmembrane region" description="Helical" evidence="1">
    <location>
        <begin position="44"/>
        <end position="64"/>
    </location>
</feature>
<proteinExistence type="predicted"/>
<evidence type="ECO:0000313" key="3">
    <source>
        <dbReference type="Proteomes" id="UP000199503"/>
    </source>
</evidence>
<accession>A0A1H9WRT8</accession>
<dbReference type="EMBL" id="FOFV01000024">
    <property type="protein sequence ID" value="SES36650.1"/>
    <property type="molecule type" value="Genomic_DNA"/>
</dbReference>
<sequence length="152" mass="16969">MALTALRPARTPTPPAVEGLPAWYFVLAGSLVASFDISQQFSPAHPAVAALPLVLAVAHIALWFTVLSRRREFIRSVWRSKRARLLAVLLFAVRLGLQLVLTKAVDETAPLHSYAHLVMGLVLLVLTTAGAWFDQWLILRTLNRHQEQTEER</sequence>
<dbReference type="Proteomes" id="UP000199503">
    <property type="component" value="Unassembled WGS sequence"/>
</dbReference>
<feature type="transmembrane region" description="Helical" evidence="1">
    <location>
        <begin position="20"/>
        <end position="38"/>
    </location>
</feature>
<gene>
    <name evidence="2" type="ORF">SAMN04488000_12449</name>
</gene>
<name>A0A1H9WRT8_9PSEU</name>
<feature type="transmembrane region" description="Helical" evidence="1">
    <location>
        <begin position="113"/>
        <end position="133"/>
    </location>
</feature>
<protein>
    <submittedName>
        <fullName evidence="2">Uncharacterized protein</fullName>
    </submittedName>
</protein>
<evidence type="ECO:0000256" key="1">
    <source>
        <dbReference type="SAM" id="Phobius"/>
    </source>
</evidence>
<reference evidence="3" key="1">
    <citation type="submission" date="2016-10" db="EMBL/GenBank/DDBJ databases">
        <authorList>
            <person name="Varghese N."/>
            <person name="Submissions S."/>
        </authorList>
    </citation>
    <scope>NUCLEOTIDE SEQUENCE [LARGE SCALE GENOMIC DNA]</scope>
    <source>
        <strain evidence="3">DSM 44437</strain>
    </source>
</reference>
<keyword evidence="1" id="KW-0472">Membrane</keyword>